<reference evidence="2" key="1">
    <citation type="submission" date="2006-10" db="EMBL/GenBank/DDBJ databases">
        <authorList>
            <person name="Amadeo P."/>
            <person name="Zhao Q."/>
            <person name="Wortman J."/>
            <person name="Fraser-Liggett C."/>
            <person name="Carlton J."/>
        </authorList>
    </citation>
    <scope>NUCLEOTIDE SEQUENCE</scope>
    <source>
        <strain evidence="2">G3</strain>
    </source>
</reference>
<evidence type="ECO:0000313" key="2">
    <source>
        <dbReference type="EMBL" id="EAY21454.1"/>
    </source>
</evidence>
<reference evidence="2" key="2">
    <citation type="journal article" date="2007" name="Science">
        <title>Draft genome sequence of the sexually transmitted pathogen Trichomonas vaginalis.</title>
        <authorList>
            <person name="Carlton J.M."/>
            <person name="Hirt R.P."/>
            <person name="Silva J.C."/>
            <person name="Delcher A.L."/>
            <person name="Schatz M."/>
            <person name="Zhao Q."/>
            <person name="Wortman J.R."/>
            <person name="Bidwell S.L."/>
            <person name="Alsmark U.C.M."/>
            <person name="Besteiro S."/>
            <person name="Sicheritz-Ponten T."/>
            <person name="Noel C.J."/>
            <person name="Dacks J.B."/>
            <person name="Foster P.G."/>
            <person name="Simillion C."/>
            <person name="Van de Peer Y."/>
            <person name="Miranda-Saavedra D."/>
            <person name="Barton G.J."/>
            <person name="Westrop G.D."/>
            <person name="Mueller S."/>
            <person name="Dessi D."/>
            <person name="Fiori P.L."/>
            <person name="Ren Q."/>
            <person name="Paulsen I."/>
            <person name="Zhang H."/>
            <person name="Bastida-Corcuera F.D."/>
            <person name="Simoes-Barbosa A."/>
            <person name="Brown M.T."/>
            <person name="Hayes R.D."/>
            <person name="Mukherjee M."/>
            <person name="Okumura C.Y."/>
            <person name="Schneider R."/>
            <person name="Smith A.J."/>
            <person name="Vanacova S."/>
            <person name="Villalvazo M."/>
            <person name="Haas B.J."/>
            <person name="Pertea M."/>
            <person name="Feldblyum T.V."/>
            <person name="Utterback T.R."/>
            <person name="Shu C.L."/>
            <person name="Osoegawa K."/>
            <person name="de Jong P.J."/>
            <person name="Hrdy I."/>
            <person name="Horvathova L."/>
            <person name="Zubacova Z."/>
            <person name="Dolezal P."/>
            <person name="Malik S.B."/>
            <person name="Logsdon J.M. Jr."/>
            <person name="Henze K."/>
            <person name="Gupta A."/>
            <person name="Wang C.C."/>
            <person name="Dunne R.L."/>
            <person name="Upcroft J.A."/>
            <person name="Upcroft P."/>
            <person name="White O."/>
            <person name="Salzberg S.L."/>
            <person name="Tang P."/>
            <person name="Chiu C.-H."/>
            <person name="Lee Y.-S."/>
            <person name="Embley T.M."/>
            <person name="Coombs G.H."/>
            <person name="Mottram J.C."/>
            <person name="Tachezy J."/>
            <person name="Fraser-Liggett C.M."/>
            <person name="Johnson P.J."/>
        </authorList>
    </citation>
    <scope>NUCLEOTIDE SEQUENCE [LARGE SCALE GENOMIC DNA]</scope>
    <source>
        <strain evidence="2">G3</strain>
    </source>
</reference>
<accession>A2DDS8</accession>
<proteinExistence type="predicted"/>
<dbReference type="EMBL" id="DS113190">
    <property type="protein sequence ID" value="EAY21454.1"/>
    <property type="molecule type" value="Genomic_DNA"/>
</dbReference>
<dbReference type="AlphaFoldDB" id="A2DDS8"/>
<evidence type="ECO:0000313" key="3">
    <source>
        <dbReference type="Proteomes" id="UP000001542"/>
    </source>
</evidence>
<gene>
    <name evidence="2" type="ORF">TVAG_198930</name>
</gene>
<dbReference type="InParanoid" id="A2DDS8"/>
<keyword evidence="1" id="KW-1133">Transmembrane helix</keyword>
<dbReference type="OrthoDB" id="413746at2759"/>
<dbReference type="VEuPathDB" id="TrichDB:TVAG_198930"/>
<feature type="transmembrane region" description="Helical" evidence="1">
    <location>
        <begin position="12"/>
        <end position="32"/>
    </location>
</feature>
<keyword evidence="1" id="KW-0472">Membrane</keyword>
<evidence type="ECO:0000256" key="1">
    <source>
        <dbReference type="SAM" id="Phobius"/>
    </source>
</evidence>
<dbReference type="RefSeq" id="XP_001582440.1">
    <property type="nucleotide sequence ID" value="XM_001582390.1"/>
</dbReference>
<sequence length="404" mass="47449">MRYSNRRAASTDWLISETLLLYTILSLFFLNLRNAPQVLTFSRYFTKETLEYEEKAKQICGDVEFFKNGHLAEIAKANAKKLSNCDYCNVVRHYSGSNSTENDVAFAYLMGNTSHNILNWVRTLRSAQCRCSIIFLVTQKLYDLHHESVWRDLSNCGVTIQVVPYHSDNIFNDVRMCRKIIEYVFAEYCSMYFDRMMFSDIYDSIFQKDPFIKDAPQDKISMSIERVTFANHDWEKYFMSAYFSSEFANLLANAKKFLINGGFVIGKGYLMAEFYHTVISLPKFFHKMSRDQSYFNFAVYGKVFTKIWIDFNATYYASACYSIYEQRPRSDGYIYDWDTKTAPALIHQMDRICPIVQLIYKTCPTHNKNYDSNYRQAYIMQPCDSLANRNDRRFTYSANATIDL</sequence>
<dbReference type="VEuPathDB" id="TrichDB:TVAGG3_0999390"/>
<organism evidence="2 3">
    <name type="scientific">Trichomonas vaginalis (strain ATCC PRA-98 / G3)</name>
    <dbReference type="NCBI Taxonomy" id="412133"/>
    <lineage>
        <taxon>Eukaryota</taxon>
        <taxon>Metamonada</taxon>
        <taxon>Parabasalia</taxon>
        <taxon>Trichomonadida</taxon>
        <taxon>Trichomonadidae</taxon>
        <taxon>Trichomonas</taxon>
    </lineage>
</organism>
<dbReference type="KEGG" id="tva:5467002"/>
<keyword evidence="1" id="KW-0812">Transmembrane</keyword>
<keyword evidence="3" id="KW-1185">Reference proteome</keyword>
<protein>
    <submittedName>
        <fullName evidence="2">Uncharacterized protein</fullName>
    </submittedName>
</protein>
<name>A2DDS8_TRIV3</name>
<dbReference type="Proteomes" id="UP000001542">
    <property type="component" value="Unassembled WGS sequence"/>
</dbReference>